<feature type="transmembrane region" description="Helical" evidence="5">
    <location>
        <begin position="691"/>
        <end position="710"/>
    </location>
</feature>
<feature type="transmembrane region" description="Helical" evidence="5">
    <location>
        <begin position="739"/>
        <end position="760"/>
    </location>
</feature>
<feature type="transmembrane region" description="Helical" evidence="5">
    <location>
        <begin position="650"/>
        <end position="670"/>
    </location>
</feature>
<keyword evidence="8" id="KW-1185">Reference proteome</keyword>
<evidence type="ECO:0000256" key="3">
    <source>
        <dbReference type="ARBA" id="ARBA00022827"/>
    </source>
</evidence>
<evidence type="ECO:0000256" key="4">
    <source>
        <dbReference type="ARBA" id="ARBA00023002"/>
    </source>
</evidence>
<feature type="transmembrane region" description="Helical" evidence="5">
    <location>
        <begin position="617"/>
        <end position="638"/>
    </location>
</feature>
<comment type="similarity">
    <text evidence="1">Belongs to the paxM FAD-dependent monooxygenase family.</text>
</comment>
<evidence type="ECO:0000313" key="7">
    <source>
        <dbReference type="EMBL" id="KAG9231787.1"/>
    </source>
</evidence>
<dbReference type="OrthoDB" id="10029326at2759"/>
<dbReference type="InterPro" id="IPR050562">
    <property type="entry name" value="FAD_mOase_fung"/>
</dbReference>
<evidence type="ECO:0000256" key="1">
    <source>
        <dbReference type="ARBA" id="ARBA00007992"/>
    </source>
</evidence>
<feature type="transmembrane region" description="Helical" evidence="5">
    <location>
        <begin position="772"/>
        <end position="798"/>
    </location>
</feature>
<dbReference type="PANTHER" id="PTHR47356:SF2">
    <property type="entry name" value="FAD-BINDING DOMAIN-CONTAINING PROTEIN-RELATED"/>
    <property type="match status" value="1"/>
</dbReference>
<protein>
    <recommendedName>
        <fullName evidence="6">FAD-binding domain-containing protein</fullName>
    </recommendedName>
</protein>
<evidence type="ECO:0000259" key="6">
    <source>
        <dbReference type="Pfam" id="PF01494"/>
    </source>
</evidence>
<dbReference type="PRINTS" id="PR00420">
    <property type="entry name" value="RNGMNOXGNASE"/>
</dbReference>
<dbReference type="SUPFAM" id="SSF51905">
    <property type="entry name" value="FAD/NAD(P)-binding domain"/>
    <property type="match status" value="1"/>
</dbReference>
<keyword evidence="2" id="KW-0285">Flavoprotein</keyword>
<dbReference type="InterPro" id="IPR036188">
    <property type="entry name" value="FAD/NAD-bd_sf"/>
</dbReference>
<dbReference type="EMBL" id="MU251581">
    <property type="protein sequence ID" value="KAG9231787.1"/>
    <property type="molecule type" value="Genomic_DNA"/>
</dbReference>
<dbReference type="GO" id="GO:0004497">
    <property type="term" value="F:monooxygenase activity"/>
    <property type="evidence" value="ECO:0007669"/>
    <property type="project" value="InterPro"/>
</dbReference>
<name>A0A9P7YE29_9HELO</name>
<keyword evidence="5" id="KW-0812">Transmembrane</keyword>
<dbReference type="Gene3D" id="3.50.50.60">
    <property type="entry name" value="FAD/NAD(P)-binding domain"/>
    <property type="match status" value="1"/>
</dbReference>
<evidence type="ECO:0000313" key="8">
    <source>
        <dbReference type="Proteomes" id="UP000824998"/>
    </source>
</evidence>
<reference evidence="7" key="1">
    <citation type="journal article" date="2021" name="IMA Fungus">
        <title>Genomic characterization of three marine fungi, including Emericellopsis atlantica sp. nov. with signatures of a generalist lifestyle and marine biomass degradation.</title>
        <authorList>
            <person name="Hagestad O.C."/>
            <person name="Hou L."/>
            <person name="Andersen J.H."/>
            <person name="Hansen E.H."/>
            <person name="Altermark B."/>
            <person name="Li C."/>
            <person name="Kuhnert E."/>
            <person name="Cox R.J."/>
            <person name="Crous P.W."/>
            <person name="Spatafora J.W."/>
            <person name="Lail K."/>
            <person name="Amirebrahimi M."/>
            <person name="Lipzen A."/>
            <person name="Pangilinan J."/>
            <person name="Andreopoulos W."/>
            <person name="Hayes R.D."/>
            <person name="Ng V."/>
            <person name="Grigoriev I.V."/>
            <person name="Jackson S.A."/>
            <person name="Sutton T.D.S."/>
            <person name="Dobson A.D.W."/>
            <person name="Rama T."/>
        </authorList>
    </citation>
    <scope>NUCLEOTIDE SEQUENCE</scope>
    <source>
        <strain evidence="7">TRa018bII</strain>
    </source>
</reference>
<feature type="domain" description="FAD-binding" evidence="6">
    <location>
        <begin position="16"/>
        <end position="179"/>
    </location>
</feature>
<keyword evidence="5" id="KW-0472">Membrane</keyword>
<evidence type="ECO:0000256" key="2">
    <source>
        <dbReference type="ARBA" id="ARBA00022630"/>
    </source>
</evidence>
<sequence length="821" mass="90395">MSTLENPHGNSQHGRLRVVIVGGGVAGLTLAHCLHHNSIDFVLLEGRKEIAPQVGASIVVLPNGARILDQLGIFDHILDAIEPLSHGGLWTADGKELLEGDTPLLLRARTGYPLAFMERCKLLRVLSEDISDKSKLHTSKWVSAIEQDSNGVAVRCADGSEYTGDIVVGADGVHSPTRSFMLDHIENITPGATKKDRTSISAEYNCIFGISDRIDADLEAGRNHRTYAHDLSAMVFVGKEGKLYWFLFTKLDKRYYGEDIPKYNQEDAEATAQAFLNLQMTDSTTYGELWKTRTVFKMVSIEEGQQEHWTSDRIVCIGDAVHKTTINFGSGANTAIESAASLANSLSKLNKLAHPSLPQVSQSLESFYQKRHMRANLICDVSNDLTRVEALASLAHKIVALYVVPNAGDFFADLTCDAMVGAEMLDALPTPPRSLKATMPWNPESGVGKHESKLHRALRALPLLVVFIAAHFTMGAVLKQTRPIVTAAIESGKLNMGRGQSTPLVTSYTGLGFIDGGLSTLTAYFVSSLGSLDLENRAQLIALGSYLIPLQTVWMIEASRRGNFFTAISLCSTYFGLAYQSLGLGFVVPLYCFLHYLQCPLENYHAMDNRLTQISQVKTIIPAIVIGFVLPSILMMAVPGIEKRQWINGVVWQPFPLYTAILQRIFGFFVKDMTKMARVSNQLADLTYLRLAYAFAITLSFGVNVFARMASPVSLSQFFFGGLGNPNALVTFTEGTVKYFRYDQLLLSIAITIWVMLSFWDLKKAGKVKMHWLAIVLTYCILVVVGGPGATMVAMFAWREEALAYGSHQSKWLSGHQDAVQ</sequence>
<feature type="domain" description="FAD-binding" evidence="6">
    <location>
        <begin position="297"/>
        <end position="357"/>
    </location>
</feature>
<dbReference type="Pfam" id="PF01494">
    <property type="entry name" value="FAD_binding_3"/>
    <property type="match status" value="2"/>
</dbReference>
<dbReference type="InterPro" id="IPR002938">
    <property type="entry name" value="FAD-bd"/>
</dbReference>
<dbReference type="AlphaFoldDB" id="A0A9P7YE29"/>
<organism evidence="7 8">
    <name type="scientific">Amylocarpus encephaloides</name>
    <dbReference type="NCBI Taxonomy" id="45428"/>
    <lineage>
        <taxon>Eukaryota</taxon>
        <taxon>Fungi</taxon>
        <taxon>Dikarya</taxon>
        <taxon>Ascomycota</taxon>
        <taxon>Pezizomycotina</taxon>
        <taxon>Leotiomycetes</taxon>
        <taxon>Helotiales</taxon>
        <taxon>Helotiales incertae sedis</taxon>
        <taxon>Amylocarpus</taxon>
    </lineage>
</organism>
<keyword evidence="5" id="KW-1133">Transmembrane helix</keyword>
<gene>
    <name evidence="7" type="ORF">BJ875DRAFT_105864</name>
</gene>
<dbReference type="GO" id="GO:0071949">
    <property type="term" value="F:FAD binding"/>
    <property type="evidence" value="ECO:0007669"/>
    <property type="project" value="InterPro"/>
</dbReference>
<dbReference type="PANTHER" id="PTHR47356">
    <property type="entry name" value="FAD-DEPENDENT MONOOXYGENASE ASQG-RELATED"/>
    <property type="match status" value="1"/>
</dbReference>
<evidence type="ECO:0000256" key="5">
    <source>
        <dbReference type="SAM" id="Phobius"/>
    </source>
</evidence>
<feature type="transmembrane region" description="Helical" evidence="5">
    <location>
        <begin position="460"/>
        <end position="478"/>
    </location>
</feature>
<feature type="transmembrane region" description="Helical" evidence="5">
    <location>
        <begin position="505"/>
        <end position="526"/>
    </location>
</feature>
<keyword evidence="3" id="KW-0274">FAD</keyword>
<accession>A0A9P7YE29</accession>
<comment type="caution">
    <text evidence="7">The sequence shown here is derived from an EMBL/GenBank/DDBJ whole genome shotgun (WGS) entry which is preliminary data.</text>
</comment>
<feature type="transmembrane region" description="Helical" evidence="5">
    <location>
        <begin position="576"/>
        <end position="597"/>
    </location>
</feature>
<proteinExistence type="inferred from homology"/>
<keyword evidence="4" id="KW-0560">Oxidoreductase</keyword>
<dbReference type="Proteomes" id="UP000824998">
    <property type="component" value="Unassembled WGS sequence"/>
</dbReference>